<evidence type="ECO:0000313" key="5">
    <source>
        <dbReference type="Proteomes" id="UP000831880"/>
    </source>
</evidence>
<dbReference type="RefSeq" id="WP_244751793.1">
    <property type="nucleotide sequence ID" value="NZ_CP095074.1"/>
</dbReference>
<accession>A0ABY4GVQ0</accession>
<dbReference type="PANTHER" id="PTHR43877">
    <property type="entry name" value="AMINOALKYLPHOSPHONATE N-ACETYLTRANSFERASE-RELATED-RELATED"/>
    <property type="match status" value="1"/>
</dbReference>
<dbReference type="SUPFAM" id="SSF55729">
    <property type="entry name" value="Acyl-CoA N-acyltransferases (Nat)"/>
    <property type="match status" value="1"/>
</dbReference>
<keyword evidence="2" id="KW-0012">Acyltransferase</keyword>
<dbReference type="Proteomes" id="UP000831880">
    <property type="component" value="Chromosome"/>
</dbReference>
<reference evidence="4 5" key="1">
    <citation type="submission" date="2022-04" db="EMBL/GenBank/DDBJ databases">
        <title>Halobacillus sp. isolated from saltern.</title>
        <authorList>
            <person name="Won M."/>
            <person name="Lee C.-M."/>
            <person name="Woen H.-Y."/>
            <person name="Kwon S.-W."/>
        </authorList>
    </citation>
    <scope>NUCLEOTIDE SEQUENCE [LARGE SCALE GENOMIC DNA]</scope>
    <source>
        <strain evidence="4 5">SSTM10-2</strain>
    </source>
</reference>
<dbReference type="Gene3D" id="3.40.630.30">
    <property type="match status" value="1"/>
</dbReference>
<evidence type="ECO:0000259" key="3">
    <source>
        <dbReference type="PROSITE" id="PS51186"/>
    </source>
</evidence>
<keyword evidence="5" id="KW-1185">Reference proteome</keyword>
<dbReference type="InterPro" id="IPR016181">
    <property type="entry name" value="Acyl_CoA_acyltransferase"/>
</dbReference>
<keyword evidence="1" id="KW-0808">Transferase</keyword>
<name>A0ABY4GVQ0_9BACI</name>
<dbReference type="InterPro" id="IPR050832">
    <property type="entry name" value="Bact_Acetyltransf"/>
</dbReference>
<evidence type="ECO:0000256" key="1">
    <source>
        <dbReference type="ARBA" id="ARBA00022679"/>
    </source>
</evidence>
<organism evidence="4 5">
    <name type="scientific">Halobacillus shinanisalinarum</name>
    <dbReference type="NCBI Taxonomy" id="2932258"/>
    <lineage>
        <taxon>Bacteria</taxon>
        <taxon>Bacillati</taxon>
        <taxon>Bacillota</taxon>
        <taxon>Bacilli</taxon>
        <taxon>Bacillales</taxon>
        <taxon>Bacillaceae</taxon>
        <taxon>Halobacillus</taxon>
    </lineage>
</organism>
<protein>
    <submittedName>
        <fullName evidence="4">GNAT family N-acetyltransferase</fullName>
    </submittedName>
</protein>
<evidence type="ECO:0000313" key="4">
    <source>
        <dbReference type="EMBL" id="UOQ92183.1"/>
    </source>
</evidence>
<gene>
    <name evidence="4" type="ORF">MUO14_17040</name>
</gene>
<dbReference type="PROSITE" id="PS51186">
    <property type="entry name" value="GNAT"/>
    <property type="match status" value="1"/>
</dbReference>
<sequence length="157" mass="18064">MTNDENIVLMKADLDQIDLVADLFDKYRVFYEQPSNVEEGKKFIRERMENQQSVIFLAIEKQASSVRPLGFVQLYPSFSSVNLAKILILNDLYVDQSARRSGVAKSLMQKAKEHALETGAKELTLETASDNHKAQHLYELIGYEKDAEHFYYNLLLN</sequence>
<dbReference type="CDD" id="cd04301">
    <property type="entry name" value="NAT_SF"/>
    <property type="match status" value="1"/>
</dbReference>
<dbReference type="InterPro" id="IPR000182">
    <property type="entry name" value="GNAT_dom"/>
</dbReference>
<evidence type="ECO:0000256" key="2">
    <source>
        <dbReference type="ARBA" id="ARBA00023315"/>
    </source>
</evidence>
<feature type="domain" description="N-acetyltransferase" evidence="3">
    <location>
        <begin position="7"/>
        <end position="157"/>
    </location>
</feature>
<proteinExistence type="predicted"/>
<dbReference type="Pfam" id="PF00583">
    <property type="entry name" value="Acetyltransf_1"/>
    <property type="match status" value="1"/>
</dbReference>
<dbReference type="EMBL" id="CP095074">
    <property type="protein sequence ID" value="UOQ92183.1"/>
    <property type="molecule type" value="Genomic_DNA"/>
</dbReference>